<evidence type="ECO:0000256" key="1">
    <source>
        <dbReference type="SAM" id="Phobius"/>
    </source>
</evidence>
<organism evidence="2 3">
    <name type="scientific">Kryptolebias marmoratus</name>
    <name type="common">Mangrove killifish</name>
    <name type="synonym">Rivulus marmoratus</name>
    <dbReference type="NCBI Taxonomy" id="37003"/>
    <lineage>
        <taxon>Eukaryota</taxon>
        <taxon>Metazoa</taxon>
        <taxon>Chordata</taxon>
        <taxon>Craniata</taxon>
        <taxon>Vertebrata</taxon>
        <taxon>Euteleostomi</taxon>
        <taxon>Actinopterygii</taxon>
        <taxon>Neopterygii</taxon>
        <taxon>Teleostei</taxon>
        <taxon>Neoteleostei</taxon>
        <taxon>Acanthomorphata</taxon>
        <taxon>Ovalentaria</taxon>
        <taxon>Atherinomorphae</taxon>
        <taxon>Cyprinodontiformes</taxon>
        <taxon>Rivulidae</taxon>
        <taxon>Kryptolebias</taxon>
    </lineage>
</organism>
<keyword evidence="1" id="KW-0472">Membrane</keyword>
<name>A0A3Q3ARD0_KRYMA</name>
<dbReference type="GeneTree" id="ENSGT01110000267317"/>
<sequence length="157" mass="18386">FQRAITKFLKKLKKRGAKIVTTEDESTETIVFCPIVSRFETDIQSAISSTSKKREVILVAMHHTYDPNYTLPDRRSYDRNSVKLLVECLFFEKKGLYKCPRNSKAKKSVYKQVITHLKLHMSMRTERKINLISYFLLCIVPKCSCYILVACCWFVDM</sequence>
<accession>A0A3Q3ARD0</accession>
<dbReference type="AlphaFoldDB" id="A0A3Q3ARD0"/>
<dbReference type="Ensembl" id="ENSKMAT00000019294.1">
    <property type="protein sequence ID" value="ENSKMAP00000019031.1"/>
    <property type="gene ID" value="ENSKMAG00000014153.1"/>
</dbReference>
<evidence type="ECO:0000313" key="3">
    <source>
        <dbReference type="Proteomes" id="UP000264800"/>
    </source>
</evidence>
<proteinExistence type="predicted"/>
<reference evidence="2" key="2">
    <citation type="submission" date="2025-09" db="UniProtKB">
        <authorList>
            <consortium name="Ensembl"/>
        </authorList>
    </citation>
    <scope>IDENTIFICATION</scope>
</reference>
<protein>
    <submittedName>
        <fullName evidence="2">Uncharacterized protein</fullName>
    </submittedName>
</protein>
<dbReference type="Proteomes" id="UP000264800">
    <property type="component" value="Unplaced"/>
</dbReference>
<feature type="transmembrane region" description="Helical" evidence="1">
    <location>
        <begin position="131"/>
        <end position="155"/>
    </location>
</feature>
<keyword evidence="1" id="KW-1133">Transmembrane helix</keyword>
<keyword evidence="3" id="KW-1185">Reference proteome</keyword>
<dbReference type="PANTHER" id="PTHR34488">
    <property type="entry name" value="SI:CH211-245H14.1-RELATED"/>
    <property type="match status" value="1"/>
</dbReference>
<dbReference type="PANTHER" id="PTHR34488:SF1">
    <property type="entry name" value="SI:CH211-245H14.1-RELATED"/>
    <property type="match status" value="1"/>
</dbReference>
<dbReference type="OMA" id="KCPRNSK"/>
<keyword evidence="1" id="KW-0812">Transmembrane</keyword>
<reference evidence="2" key="1">
    <citation type="submission" date="2025-08" db="UniProtKB">
        <authorList>
            <consortium name="Ensembl"/>
        </authorList>
    </citation>
    <scope>IDENTIFICATION</scope>
</reference>
<evidence type="ECO:0000313" key="2">
    <source>
        <dbReference type="Ensembl" id="ENSKMAP00000019031.1"/>
    </source>
</evidence>